<protein>
    <recommendedName>
        <fullName evidence="2">GmrSD restriction endonucleases N-terminal domain-containing protein</fullName>
    </recommendedName>
</protein>
<comment type="caution">
    <text evidence="3">The sequence shown here is derived from an EMBL/GenBank/DDBJ whole genome shotgun (WGS) entry which is preliminary data.</text>
</comment>
<gene>
    <name evidence="3" type="ORF">GCM10009850_096190</name>
</gene>
<dbReference type="Proteomes" id="UP001499843">
    <property type="component" value="Unassembled WGS sequence"/>
</dbReference>
<dbReference type="EMBL" id="BAAAQX010000038">
    <property type="protein sequence ID" value="GAA2214155.1"/>
    <property type="molecule type" value="Genomic_DNA"/>
</dbReference>
<evidence type="ECO:0000256" key="1">
    <source>
        <dbReference type="SAM" id="MobiDB-lite"/>
    </source>
</evidence>
<feature type="compositionally biased region" description="Acidic residues" evidence="1">
    <location>
        <begin position="389"/>
        <end position="398"/>
    </location>
</feature>
<dbReference type="RefSeq" id="WP_344491147.1">
    <property type="nucleotide sequence ID" value="NZ_BAAAQX010000038.1"/>
</dbReference>
<feature type="region of interest" description="Disordered" evidence="1">
    <location>
        <begin position="388"/>
        <end position="413"/>
    </location>
</feature>
<keyword evidence="4" id="KW-1185">Reference proteome</keyword>
<dbReference type="PANTHER" id="PTHR39639:SF1">
    <property type="entry name" value="DUF262 DOMAIN-CONTAINING PROTEIN"/>
    <property type="match status" value="1"/>
</dbReference>
<dbReference type="Pfam" id="PF03235">
    <property type="entry name" value="GmrSD_N"/>
    <property type="match status" value="1"/>
</dbReference>
<dbReference type="PANTHER" id="PTHR39639">
    <property type="entry name" value="CHROMOSOME 16, WHOLE GENOME SHOTGUN SEQUENCE"/>
    <property type="match status" value="1"/>
</dbReference>
<evidence type="ECO:0000313" key="3">
    <source>
        <dbReference type="EMBL" id="GAA2214155.1"/>
    </source>
</evidence>
<dbReference type="InterPro" id="IPR004919">
    <property type="entry name" value="GmrSD_N"/>
</dbReference>
<reference evidence="3 4" key="1">
    <citation type="journal article" date="2019" name="Int. J. Syst. Evol. Microbiol.">
        <title>The Global Catalogue of Microorganisms (GCM) 10K type strain sequencing project: providing services to taxonomists for standard genome sequencing and annotation.</title>
        <authorList>
            <consortium name="The Broad Institute Genomics Platform"/>
            <consortium name="The Broad Institute Genome Sequencing Center for Infectious Disease"/>
            <person name="Wu L."/>
            <person name="Ma J."/>
        </authorList>
    </citation>
    <scope>NUCLEOTIDE SEQUENCE [LARGE SCALE GENOMIC DNA]</scope>
    <source>
        <strain evidence="3 4">JCM 16114</strain>
    </source>
</reference>
<proteinExistence type="predicted"/>
<name>A0ABN3CXC6_9ACTN</name>
<evidence type="ECO:0000259" key="2">
    <source>
        <dbReference type="Pfam" id="PF03235"/>
    </source>
</evidence>
<accession>A0ABN3CXC6</accession>
<feature type="compositionally biased region" description="Basic and acidic residues" evidence="1">
    <location>
        <begin position="399"/>
        <end position="413"/>
    </location>
</feature>
<sequence length="413" mass="47228">MPDTTPIFDTQLASTPSNLTINHFYKQHFDDVLILRPPFQRNLVWNVEQQSFLVDSILRGLPVPEIYVQTETSAEGDERTIIVDGQQRLSACINFIDDRLRLIGDDELDPRWKNRVFSELSEDLRRKFRSYELIARKLPNVEDSVLREIFRRLNKTVEPLEPQELRHAAYNGPFMRLVESAAQASVLQELGVFSAKDILRRRNDEFIAEIAYAVVSRAYPNKKEGLDELFLTYERQGVPVGVIEDVERRFGRVLSILEPVASQLRRTRFRNKSDFYSLFVLLAKRAELLSLSQGVDEELLRSIKEFSARVNEIKKVEANGESIDSIVGDELGSAAVKYLRAVERAASDRLNRVRREDSLSVVLVPVLESGEATELSGSDSEWRAAFTENDLDDDQAPGEEERAHAREVLMEDS</sequence>
<organism evidence="3 4">
    <name type="scientific">Nonomuraea monospora</name>
    <dbReference type="NCBI Taxonomy" id="568818"/>
    <lineage>
        <taxon>Bacteria</taxon>
        <taxon>Bacillati</taxon>
        <taxon>Actinomycetota</taxon>
        <taxon>Actinomycetes</taxon>
        <taxon>Streptosporangiales</taxon>
        <taxon>Streptosporangiaceae</taxon>
        <taxon>Nonomuraea</taxon>
    </lineage>
</organism>
<evidence type="ECO:0000313" key="4">
    <source>
        <dbReference type="Proteomes" id="UP001499843"/>
    </source>
</evidence>
<feature type="domain" description="GmrSD restriction endonucleases N-terminal" evidence="2">
    <location>
        <begin position="27"/>
        <end position="170"/>
    </location>
</feature>